<proteinExistence type="predicted"/>
<evidence type="ECO:0000313" key="3">
    <source>
        <dbReference type="Proteomes" id="UP000305238"/>
    </source>
</evidence>
<keyword evidence="3" id="KW-1185">Reference proteome</keyword>
<name>A0A5S4H544_9ACTN</name>
<comment type="caution">
    <text evidence="2">The sequence shown here is derived from an EMBL/GenBank/DDBJ whole genome shotgun (WGS) entry which is preliminary data.</text>
</comment>
<accession>A0A5S4H544</accession>
<gene>
    <name evidence="2" type="ORF">ETD96_11685</name>
</gene>
<reference evidence="2 3" key="1">
    <citation type="submission" date="2019-05" db="EMBL/GenBank/DDBJ databases">
        <title>Draft genome sequence of Actinomadura geliboluensis A8036.</title>
        <authorList>
            <person name="Saricaoglu S."/>
            <person name="Isik K."/>
        </authorList>
    </citation>
    <scope>NUCLEOTIDE SEQUENCE [LARGE SCALE GENOMIC DNA]</scope>
    <source>
        <strain evidence="2 3">A8036</strain>
    </source>
</reference>
<feature type="region of interest" description="Disordered" evidence="1">
    <location>
        <begin position="1"/>
        <end position="21"/>
    </location>
</feature>
<sequence length="73" mass="7745">MVLPAQAGPPVPTPVPEQGVGQALDPIGQAVALLPALPPDDPGDRYGLRLLTAAWLRGQRSDATRRGYYRDLA</sequence>
<protein>
    <submittedName>
        <fullName evidence="2">Uncharacterized protein</fullName>
    </submittedName>
</protein>
<evidence type="ECO:0000313" key="2">
    <source>
        <dbReference type="EMBL" id="TMR40237.1"/>
    </source>
</evidence>
<dbReference type="RefSeq" id="WP_205719220.1">
    <property type="nucleotide sequence ID" value="NZ_VCKZ01000063.1"/>
</dbReference>
<evidence type="ECO:0000256" key="1">
    <source>
        <dbReference type="SAM" id="MobiDB-lite"/>
    </source>
</evidence>
<dbReference type="EMBL" id="VCKZ01000063">
    <property type="protein sequence ID" value="TMR40237.1"/>
    <property type="molecule type" value="Genomic_DNA"/>
</dbReference>
<feature type="non-terminal residue" evidence="2">
    <location>
        <position position="73"/>
    </location>
</feature>
<organism evidence="2 3">
    <name type="scientific">Actinomadura geliboluensis</name>
    <dbReference type="NCBI Taxonomy" id="882440"/>
    <lineage>
        <taxon>Bacteria</taxon>
        <taxon>Bacillati</taxon>
        <taxon>Actinomycetota</taxon>
        <taxon>Actinomycetes</taxon>
        <taxon>Streptosporangiales</taxon>
        <taxon>Thermomonosporaceae</taxon>
        <taxon>Actinomadura</taxon>
    </lineage>
</organism>
<dbReference type="Proteomes" id="UP000305238">
    <property type="component" value="Unassembled WGS sequence"/>
</dbReference>
<dbReference type="AlphaFoldDB" id="A0A5S4H544"/>